<dbReference type="RefSeq" id="WP_377927022.1">
    <property type="nucleotide sequence ID" value="NZ_JBHUEM010000003.1"/>
</dbReference>
<dbReference type="InterPro" id="IPR001763">
    <property type="entry name" value="Rhodanese-like_dom"/>
</dbReference>
<dbReference type="NCBIfam" id="NF008752">
    <property type="entry name" value="PRK11784.1-4"/>
    <property type="match status" value="1"/>
</dbReference>
<feature type="domain" description="Rhodanese" evidence="2">
    <location>
        <begin position="16"/>
        <end position="142"/>
    </location>
</feature>
<evidence type="ECO:0000313" key="4">
    <source>
        <dbReference type="Proteomes" id="UP001597214"/>
    </source>
</evidence>
<dbReference type="EC" id="2.5.1.-" evidence="3"/>
<gene>
    <name evidence="3" type="primary">mnmH</name>
    <name evidence="3" type="ORF">ACFSCX_04975</name>
</gene>
<keyword evidence="4" id="KW-1185">Reference proteome</keyword>
<dbReference type="Pfam" id="PF00581">
    <property type="entry name" value="Rhodanese"/>
    <property type="match status" value="1"/>
</dbReference>
<dbReference type="PROSITE" id="PS50206">
    <property type="entry name" value="RHODANESE_3"/>
    <property type="match status" value="1"/>
</dbReference>
<dbReference type="SUPFAM" id="SSF52821">
    <property type="entry name" value="Rhodanese/Cell cycle control phosphatase"/>
    <property type="match status" value="1"/>
</dbReference>
<organism evidence="3 4">
    <name type="scientific">Bacillus salitolerans</name>
    <dbReference type="NCBI Taxonomy" id="1437434"/>
    <lineage>
        <taxon>Bacteria</taxon>
        <taxon>Bacillati</taxon>
        <taxon>Bacillota</taxon>
        <taxon>Bacilli</taxon>
        <taxon>Bacillales</taxon>
        <taxon>Bacillaceae</taxon>
        <taxon>Bacillus</taxon>
    </lineage>
</organism>
<dbReference type="InterPro" id="IPR017582">
    <property type="entry name" value="SelU"/>
</dbReference>
<keyword evidence="3" id="KW-0808">Transferase</keyword>
<dbReference type="InterPro" id="IPR036873">
    <property type="entry name" value="Rhodanese-like_dom_sf"/>
</dbReference>
<sequence>MEGKLEVPKISISSLLKGDYSLIDVRSPSEYREFHIPGAISMPIFSDEERAIVGTTYKQEGKEFAKHLGVDILSSKLPHFYQNIKDLYHQQGIEKKPIVVYCWRGGMRSKSIVSIMGMMEIPTLQLEGGIRSYRQIIMDELEKAKKVTKKYIVLEGLTGTKKTEILARLQQLGYPVINIEELASHRGSLFGQIGLKPRSQKEFESLLYHRLQQLQHSSYYIIEAESKRLGSIIIPDFLLEGKEQGARIHIEMELQKRAETICETYNLDNHRIEFVEGIQLLKKRLSKESNELLEEYLQKGDLQAVVTILLKDYYDPRYVHTSLKYNTPVETILINDLQDGISKVRDKIEEIIGQIQLV</sequence>
<dbReference type="SMART" id="SM00450">
    <property type="entry name" value="RHOD"/>
    <property type="match status" value="1"/>
</dbReference>
<evidence type="ECO:0000259" key="2">
    <source>
        <dbReference type="PROSITE" id="PS50206"/>
    </source>
</evidence>
<dbReference type="NCBIfam" id="NF008750">
    <property type="entry name" value="PRK11784.1-2"/>
    <property type="match status" value="1"/>
</dbReference>
<proteinExistence type="predicted"/>
<protein>
    <submittedName>
        <fullName evidence="3">tRNA 2-selenouridine(34) synthase MnmH</fullName>
        <ecNumber evidence="3">2.5.1.-</ecNumber>
    </submittedName>
</protein>
<evidence type="ECO:0000313" key="3">
    <source>
        <dbReference type="EMBL" id="MFD1735915.1"/>
    </source>
</evidence>
<reference evidence="4" key="1">
    <citation type="journal article" date="2019" name="Int. J. Syst. Evol. Microbiol.">
        <title>The Global Catalogue of Microorganisms (GCM) 10K type strain sequencing project: providing services to taxonomists for standard genome sequencing and annotation.</title>
        <authorList>
            <consortium name="The Broad Institute Genomics Platform"/>
            <consortium name="The Broad Institute Genome Sequencing Center for Infectious Disease"/>
            <person name="Wu L."/>
            <person name="Ma J."/>
        </authorList>
    </citation>
    <scope>NUCLEOTIDE SEQUENCE [LARGE SCALE GENOMIC DNA]</scope>
    <source>
        <strain evidence="4">CCUG 49339</strain>
    </source>
</reference>
<keyword evidence="1" id="KW-0711">Selenium</keyword>
<dbReference type="InterPro" id="IPR058840">
    <property type="entry name" value="AAA_SelU"/>
</dbReference>
<dbReference type="GO" id="GO:0016740">
    <property type="term" value="F:transferase activity"/>
    <property type="evidence" value="ECO:0007669"/>
    <property type="project" value="UniProtKB-KW"/>
</dbReference>
<comment type="caution">
    <text evidence="3">The sequence shown here is derived from an EMBL/GenBank/DDBJ whole genome shotgun (WGS) entry which is preliminary data.</text>
</comment>
<dbReference type="EMBL" id="JBHUEM010000003">
    <property type="protein sequence ID" value="MFD1735915.1"/>
    <property type="molecule type" value="Genomic_DNA"/>
</dbReference>
<dbReference type="NCBIfam" id="TIGR03167">
    <property type="entry name" value="tRNA_sel_U_synt"/>
    <property type="match status" value="1"/>
</dbReference>
<accession>A0ABW4LL53</accession>
<name>A0ABW4LL53_9BACI</name>
<dbReference type="PANTHER" id="PTHR30401:SF0">
    <property type="entry name" value="TRNA 2-SELENOURIDINE SYNTHASE"/>
    <property type="match status" value="1"/>
</dbReference>
<dbReference type="InterPro" id="IPR027417">
    <property type="entry name" value="P-loop_NTPase"/>
</dbReference>
<dbReference type="Proteomes" id="UP001597214">
    <property type="component" value="Unassembled WGS sequence"/>
</dbReference>
<dbReference type="SUPFAM" id="SSF52540">
    <property type="entry name" value="P-loop containing nucleoside triphosphate hydrolases"/>
    <property type="match status" value="1"/>
</dbReference>
<dbReference type="Gene3D" id="3.40.250.10">
    <property type="entry name" value="Rhodanese-like domain"/>
    <property type="match status" value="1"/>
</dbReference>
<dbReference type="Pfam" id="PF26341">
    <property type="entry name" value="AAA_SelU"/>
    <property type="match status" value="1"/>
</dbReference>
<dbReference type="PANTHER" id="PTHR30401">
    <property type="entry name" value="TRNA 2-SELENOURIDINE SYNTHASE"/>
    <property type="match status" value="1"/>
</dbReference>
<evidence type="ECO:0000256" key="1">
    <source>
        <dbReference type="ARBA" id="ARBA00023266"/>
    </source>
</evidence>